<protein>
    <submittedName>
        <fullName evidence="2">Uncharacterized protein</fullName>
    </submittedName>
</protein>
<feature type="compositionally biased region" description="Low complexity" evidence="1">
    <location>
        <begin position="304"/>
        <end position="315"/>
    </location>
</feature>
<comment type="caution">
    <text evidence="2">The sequence shown here is derived from an EMBL/GenBank/DDBJ whole genome shotgun (WGS) entry which is preliminary data.</text>
</comment>
<sequence>LSLPRGFLKVPMQFQGPKQLSTPPALVRSRTTSGSFARSHNDSISDAMDASGDAKAVAYPNKRPAPSNESQSRSRATQQNDQEPPPAVQSVAARSSSVDSALSGQSGNSIQVFKQAVACGPMIKWTAQARRAVDVNVTAPATDHARASNYTFSNQVKTDGKARRVFQPLALAAVGGISLNVEENDDDDWKSWRSGGGSSISECSDNGSFTPRRSESNASHQGSPRRTPSILRMQEYLVENHDTHTASAVRMELLYSGNRGPAPVSPGPPNQSQSPPARIPNLSVQANPPASLPPSQPVSPPARGLLSPLSQGQLQRDSKLALPAKQQEIKKQPPARVFNFAFSSQEKPDGQAVEAHTDEDDDWKSWRSEGSNISECSDNGSFTPRRSPSSAGSNQDLSGKSTSATRMQDFLKGYQRADIEPRPTKGIPERAGNCVFAFSQEQGQGPLKRCLQRVGVGPDQLGGGGTEHLGHDLEVNDWRSWTSEQSECNSSFVPSESDSRHSLPGACPQTPSATRMLDMLGMLGSSPQEWPDDVQMQEQMLRDLYVRLHSEDF</sequence>
<name>A0A813EJ19_POLGL</name>
<feature type="compositionally biased region" description="Polar residues" evidence="1">
    <location>
        <begin position="199"/>
        <end position="226"/>
    </location>
</feature>
<reference evidence="2" key="1">
    <citation type="submission" date="2021-02" db="EMBL/GenBank/DDBJ databases">
        <authorList>
            <person name="Dougan E. K."/>
            <person name="Rhodes N."/>
            <person name="Thang M."/>
            <person name="Chan C."/>
        </authorList>
    </citation>
    <scope>NUCLEOTIDE SEQUENCE</scope>
</reference>
<organism evidence="2 3">
    <name type="scientific">Polarella glacialis</name>
    <name type="common">Dinoflagellate</name>
    <dbReference type="NCBI Taxonomy" id="89957"/>
    <lineage>
        <taxon>Eukaryota</taxon>
        <taxon>Sar</taxon>
        <taxon>Alveolata</taxon>
        <taxon>Dinophyceae</taxon>
        <taxon>Suessiales</taxon>
        <taxon>Suessiaceae</taxon>
        <taxon>Polarella</taxon>
    </lineage>
</organism>
<keyword evidence="3" id="KW-1185">Reference proteome</keyword>
<feature type="compositionally biased region" description="Polar residues" evidence="1">
    <location>
        <begin position="368"/>
        <end position="403"/>
    </location>
</feature>
<dbReference type="EMBL" id="CAJNNV010012806">
    <property type="protein sequence ID" value="CAE8601115.1"/>
    <property type="molecule type" value="Genomic_DNA"/>
</dbReference>
<feature type="compositionally biased region" description="Polar residues" evidence="1">
    <location>
        <begin position="29"/>
        <end position="44"/>
    </location>
</feature>
<feature type="non-terminal residue" evidence="2">
    <location>
        <position position="1"/>
    </location>
</feature>
<dbReference type="Proteomes" id="UP000654075">
    <property type="component" value="Unassembled WGS sequence"/>
</dbReference>
<feature type="region of interest" description="Disordered" evidence="1">
    <location>
        <begin position="257"/>
        <end position="403"/>
    </location>
</feature>
<evidence type="ECO:0000313" key="3">
    <source>
        <dbReference type="Proteomes" id="UP000654075"/>
    </source>
</evidence>
<dbReference type="AlphaFoldDB" id="A0A813EJ19"/>
<gene>
    <name evidence="2" type="ORF">PGLA1383_LOCUS19413</name>
</gene>
<feature type="region of interest" description="Disordered" evidence="1">
    <location>
        <begin position="1"/>
        <end position="105"/>
    </location>
</feature>
<accession>A0A813EJ19</accession>
<feature type="compositionally biased region" description="Polar residues" evidence="1">
    <location>
        <begin position="67"/>
        <end position="82"/>
    </location>
</feature>
<evidence type="ECO:0000313" key="2">
    <source>
        <dbReference type="EMBL" id="CAE8601115.1"/>
    </source>
</evidence>
<evidence type="ECO:0000256" key="1">
    <source>
        <dbReference type="SAM" id="MobiDB-lite"/>
    </source>
</evidence>
<feature type="compositionally biased region" description="Pro residues" evidence="1">
    <location>
        <begin position="290"/>
        <end position="300"/>
    </location>
</feature>
<proteinExistence type="predicted"/>
<feature type="region of interest" description="Disordered" evidence="1">
    <location>
        <begin position="182"/>
        <end position="228"/>
    </location>
</feature>
<feature type="compositionally biased region" description="Low complexity" evidence="1">
    <location>
        <begin position="88"/>
        <end position="103"/>
    </location>
</feature>